<dbReference type="AlphaFoldDB" id="A0AAQ3U6M1"/>
<keyword evidence="1" id="KW-0479">Metal-binding</keyword>
<gene>
    <name evidence="7" type="ORF">U9M48_032813</name>
</gene>
<dbReference type="EMBL" id="CP144751">
    <property type="protein sequence ID" value="WVZ85958.1"/>
    <property type="molecule type" value="Genomic_DNA"/>
</dbReference>
<evidence type="ECO:0000259" key="6">
    <source>
        <dbReference type="PROSITE" id="PS50966"/>
    </source>
</evidence>
<dbReference type="PROSITE" id="PS50966">
    <property type="entry name" value="ZF_SWIM"/>
    <property type="match status" value="1"/>
</dbReference>
<evidence type="ECO:0000313" key="7">
    <source>
        <dbReference type="EMBL" id="WVZ85958.1"/>
    </source>
</evidence>
<evidence type="ECO:0000313" key="8">
    <source>
        <dbReference type="Proteomes" id="UP001341281"/>
    </source>
</evidence>
<keyword evidence="2 4" id="KW-0863">Zinc-finger</keyword>
<dbReference type="SMART" id="SM00575">
    <property type="entry name" value="ZnF_PMZ"/>
    <property type="match status" value="1"/>
</dbReference>
<feature type="region of interest" description="Disordered" evidence="5">
    <location>
        <begin position="462"/>
        <end position="491"/>
    </location>
</feature>
<dbReference type="PANTHER" id="PTHR31973:SF195">
    <property type="entry name" value="MUDR FAMILY TRANSPOSASE"/>
    <property type="match status" value="1"/>
</dbReference>
<accession>A0AAQ3U6M1</accession>
<sequence length="491" mass="55324">MIQCRLDVRVMKLSVDVIEKEGYKKPVNTTFIASSTHAGSMVTGTIGDSGDCTGTVGVNEDEQAHIGGLGDWDSLVVIQEEANDDDPNAVVDEAAVYVAMGFAAFDNEVAEQANQEYGIPGLSAEMDNDTREAAIPVDDNGMDEAVVDWDRDNPDMVQKINGDHCCASAIRLVGKMASQAWVAERCIPLLKEKKNMGAKEVKDRLYAKYRLDIPYQIVWFKAEVELRSTGSVVEIARQCPRATAICSDACKGLIEAVKKVFLWAEHRECFRHLKKNMKRNFTGTEYAKYMWPAARVYTLEKHKYLLGNVLESTPGIQKWLEKDHSLLWTRSKFSEQIKCDYINNNLAESWNGCIKDLPPDAMADVIREKMEVLFKKRRKISMALSGSILPVVVHQLNAVSKGLTHLRVTKGNSEQAEVTQIYKDEAARRHVVYLNDHHCTCRQWQISGKPCPHALPLITTERQPNMEPYVDSPPLKLGMKQKNQRNNQPRR</sequence>
<evidence type="ECO:0000256" key="5">
    <source>
        <dbReference type="SAM" id="MobiDB-lite"/>
    </source>
</evidence>
<evidence type="ECO:0000256" key="1">
    <source>
        <dbReference type="ARBA" id="ARBA00022723"/>
    </source>
</evidence>
<evidence type="ECO:0000256" key="4">
    <source>
        <dbReference type="PROSITE-ProRule" id="PRU00325"/>
    </source>
</evidence>
<keyword evidence="8" id="KW-1185">Reference proteome</keyword>
<evidence type="ECO:0000256" key="3">
    <source>
        <dbReference type="ARBA" id="ARBA00022833"/>
    </source>
</evidence>
<organism evidence="7 8">
    <name type="scientific">Paspalum notatum var. saurae</name>
    <dbReference type="NCBI Taxonomy" id="547442"/>
    <lineage>
        <taxon>Eukaryota</taxon>
        <taxon>Viridiplantae</taxon>
        <taxon>Streptophyta</taxon>
        <taxon>Embryophyta</taxon>
        <taxon>Tracheophyta</taxon>
        <taxon>Spermatophyta</taxon>
        <taxon>Magnoliopsida</taxon>
        <taxon>Liliopsida</taxon>
        <taxon>Poales</taxon>
        <taxon>Poaceae</taxon>
        <taxon>PACMAD clade</taxon>
        <taxon>Panicoideae</taxon>
        <taxon>Andropogonodae</taxon>
        <taxon>Paspaleae</taxon>
        <taxon>Paspalinae</taxon>
        <taxon>Paspalum</taxon>
    </lineage>
</organism>
<evidence type="ECO:0000256" key="2">
    <source>
        <dbReference type="ARBA" id="ARBA00022771"/>
    </source>
</evidence>
<name>A0AAQ3U6M1_PASNO</name>
<feature type="domain" description="SWIM-type" evidence="6">
    <location>
        <begin position="430"/>
        <end position="462"/>
    </location>
</feature>
<protein>
    <recommendedName>
        <fullName evidence="6">SWIM-type domain-containing protein</fullName>
    </recommendedName>
</protein>
<dbReference type="InterPro" id="IPR006564">
    <property type="entry name" value="Znf_PMZ"/>
</dbReference>
<dbReference type="Pfam" id="PF04434">
    <property type="entry name" value="SWIM"/>
    <property type="match status" value="1"/>
</dbReference>
<dbReference type="GO" id="GO:0008270">
    <property type="term" value="F:zinc ion binding"/>
    <property type="evidence" value="ECO:0007669"/>
    <property type="project" value="UniProtKB-KW"/>
</dbReference>
<dbReference type="PANTHER" id="PTHR31973">
    <property type="entry name" value="POLYPROTEIN, PUTATIVE-RELATED"/>
    <property type="match status" value="1"/>
</dbReference>
<proteinExistence type="predicted"/>
<dbReference type="Proteomes" id="UP001341281">
    <property type="component" value="Chromosome 07"/>
</dbReference>
<reference evidence="7 8" key="1">
    <citation type="submission" date="2024-02" db="EMBL/GenBank/DDBJ databases">
        <title>High-quality chromosome-scale genome assembly of Pensacola bahiagrass (Paspalum notatum Flugge var. saurae).</title>
        <authorList>
            <person name="Vega J.M."/>
            <person name="Podio M."/>
            <person name="Orjuela J."/>
            <person name="Siena L.A."/>
            <person name="Pessino S.C."/>
            <person name="Combes M.C."/>
            <person name="Mariac C."/>
            <person name="Albertini E."/>
            <person name="Pupilli F."/>
            <person name="Ortiz J.P.A."/>
            <person name="Leblanc O."/>
        </authorList>
    </citation>
    <scope>NUCLEOTIDE SEQUENCE [LARGE SCALE GENOMIC DNA]</scope>
    <source>
        <strain evidence="7">R1</strain>
        <tissue evidence="7">Leaf</tissue>
    </source>
</reference>
<dbReference type="InterPro" id="IPR007527">
    <property type="entry name" value="Znf_SWIM"/>
</dbReference>
<keyword evidence="3" id="KW-0862">Zinc</keyword>